<gene>
    <name evidence="2" type="ORF">EYH02_02155</name>
</gene>
<dbReference type="AlphaFoldDB" id="A0A833DUW6"/>
<evidence type="ECO:0000313" key="3">
    <source>
        <dbReference type="Proteomes" id="UP000605805"/>
    </source>
</evidence>
<organism evidence="2 3">
    <name type="scientific">Ignisphaera aggregans</name>
    <dbReference type="NCBI Taxonomy" id="334771"/>
    <lineage>
        <taxon>Archaea</taxon>
        <taxon>Thermoproteota</taxon>
        <taxon>Thermoprotei</taxon>
        <taxon>Desulfurococcales</taxon>
        <taxon>Desulfurococcaceae</taxon>
        <taxon>Ignisphaera</taxon>
    </lineage>
</organism>
<dbReference type="EMBL" id="DQTV01000042">
    <property type="protein sequence ID" value="HIP56860.1"/>
    <property type="molecule type" value="Genomic_DNA"/>
</dbReference>
<keyword evidence="1" id="KW-1133">Transmembrane helix</keyword>
<evidence type="ECO:0000256" key="1">
    <source>
        <dbReference type="SAM" id="Phobius"/>
    </source>
</evidence>
<protein>
    <submittedName>
        <fullName evidence="2">Uncharacterized protein</fullName>
    </submittedName>
</protein>
<name>A0A833DUW6_9CREN</name>
<evidence type="ECO:0000313" key="2">
    <source>
        <dbReference type="EMBL" id="HIP56860.1"/>
    </source>
</evidence>
<feature type="transmembrane region" description="Helical" evidence="1">
    <location>
        <begin position="7"/>
        <end position="29"/>
    </location>
</feature>
<sequence length="75" mass="8503">MKLSLKLYIYLAIGVALFILSAMFFIWSVGYMEHAMIATSLLSALIGFSLLSGALYMFRLSAYIYGIERGEREEH</sequence>
<dbReference type="Proteomes" id="UP000605805">
    <property type="component" value="Unassembled WGS sequence"/>
</dbReference>
<accession>A0A833DUW6</accession>
<keyword evidence="1" id="KW-0472">Membrane</keyword>
<proteinExistence type="predicted"/>
<keyword evidence="1" id="KW-0812">Transmembrane</keyword>
<comment type="caution">
    <text evidence="2">The sequence shown here is derived from an EMBL/GenBank/DDBJ whole genome shotgun (WGS) entry which is preliminary data.</text>
</comment>
<feature type="transmembrane region" description="Helical" evidence="1">
    <location>
        <begin position="35"/>
        <end position="58"/>
    </location>
</feature>
<reference evidence="2" key="1">
    <citation type="journal article" date="2020" name="ISME J.">
        <title>Gammaproteobacteria mediating utilization of methyl-, sulfur- and petroleum organic compounds in deep ocean hydrothermal plumes.</title>
        <authorList>
            <person name="Zhou Z."/>
            <person name="Liu Y."/>
            <person name="Pan J."/>
            <person name="Cron B.R."/>
            <person name="Toner B.M."/>
            <person name="Anantharaman K."/>
            <person name="Breier J.A."/>
            <person name="Dick G.J."/>
            <person name="Li M."/>
        </authorList>
    </citation>
    <scope>NUCLEOTIDE SEQUENCE</scope>
    <source>
        <strain evidence="2">SZUA-1435</strain>
    </source>
</reference>